<dbReference type="InterPro" id="IPR023051">
    <property type="entry name" value="Kup"/>
</dbReference>
<comment type="caution">
    <text evidence="15">The sequence shown here is derived from an EMBL/GenBank/DDBJ whole genome shotgun (WGS) entry which is preliminary data.</text>
</comment>
<evidence type="ECO:0000256" key="11">
    <source>
        <dbReference type="ARBA" id="ARBA00023136"/>
    </source>
</evidence>
<keyword evidence="4 12" id="KW-1003">Cell membrane</keyword>
<feature type="domain" description="K+ potassium transporter C-terminal" evidence="14">
    <location>
        <begin position="495"/>
        <end position="645"/>
    </location>
</feature>
<evidence type="ECO:0000256" key="9">
    <source>
        <dbReference type="ARBA" id="ARBA00022989"/>
    </source>
</evidence>
<comment type="catalytic activity">
    <reaction evidence="12">
        <text>K(+)(in) + H(+)(in) = K(+)(out) + H(+)(out)</text>
        <dbReference type="Rhea" id="RHEA:28490"/>
        <dbReference type="ChEBI" id="CHEBI:15378"/>
        <dbReference type="ChEBI" id="CHEBI:29103"/>
    </reaction>
</comment>
<evidence type="ECO:0000256" key="5">
    <source>
        <dbReference type="ARBA" id="ARBA00022538"/>
    </source>
</evidence>
<keyword evidence="9 12" id="KW-1133">Transmembrane helix</keyword>
<feature type="transmembrane region" description="Helical" evidence="12">
    <location>
        <begin position="361"/>
        <end position="379"/>
    </location>
</feature>
<comment type="function">
    <text evidence="12">Transport of potassium into the cell. Likely operates as a K(+):H(+) symporter.</text>
</comment>
<organism evidence="15 16">
    <name type="scientific">Mesopusillimonas faecipullorum</name>
    <dbReference type="NCBI Taxonomy" id="2755040"/>
    <lineage>
        <taxon>Bacteria</taxon>
        <taxon>Pseudomonadati</taxon>
        <taxon>Pseudomonadota</taxon>
        <taxon>Betaproteobacteria</taxon>
        <taxon>Burkholderiales</taxon>
        <taxon>Alcaligenaceae</taxon>
        <taxon>Mesopusillimonas</taxon>
    </lineage>
</organism>
<evidence type="ECO:0000256" key="2">
    <source>
        <dbReference type="ARBA" id="ARBA00007019"/>
    </source>
</evidence>
<dbReference type="Proteomes" id="UP000776983">
    <property type="component" value="Unassembled WGS sequence"/>
</dbReference>
<feature type="domain" description="K+ potassium transporter integral membrane" evidence="13">
    <location>
        <begin position="21"/>
        <end position="483"/>
    </location>
</feature>
<feature type="transmembrane region" description="Helical" evidence="12">
    <location>
        <begin position="158"/>
        <end position="176"/>
    </location>
</feature>
<evidence type="ECO:0000259" key="14">
    <source>
        <dbReference type="Pfam" id="PF22776"/>
    </source>
</evidence>
<keyword evidence="8 12" id="KW-0630">Potassium</keyword>
<feature type="transmembrane region" description="Helical" evidence="12">
    <location>
        <begin position="188"/>
        <end position="208"/>
    </location>
</feature>
<evidence type="ECO:0000259" key="13">
    <source>
        <dbReference type="Pfam" id="PF02705"/>
    </source>
</evidence>
<dbReference type="InterPro" id="IPR053952">
    <property type="entry name" value="K_trans_C"/>
</dbReference>
<evidence type="ECO:0000256" key="10">
    <source>
        <dbReference type="ARBA" id="ARBA00023065"/>
    </source>
</evidence>
<keyword evidence="5 12" id="KW-0633">Potassium transport</keyword>
<keyword evidence="7 12" id="KW-0769">Symport</keyword>
<dbReference type="EMBL" id="JACDXW010000004">
    <property type="protein sequence ID" value="MCB5363971.1"/>
    <property type="molecule type" value="Genomic_DNA"/>
</dbReference>
<evidence type="ECO:0000313" key="15">
    <source>
        <dbReference type="EMBL" id="MCB5363971.1"/>
    </source>
</evidence>
<comment type="caution">
    <text evidence="12">Lacks conserved residue(s) required for the propagation of feature annotation.</text>
</comment>
<dbReference type="Pfam" id="PF02705">
    <property type="entry name" value="K_trans"/>
    <property type="match status" value="1"/>
</dbReference>
<feature type="transmembrane region" description="Helical" evidence="12">
    <location>
        <begin position="385"/>
        <end position="405"/>
    </location>
</feature>
<dbReference type="RefSeq" id="WP_226954334.1">
    <property type="nucleotide sequence ID" value="NZ_JACDXW010000004.1"/>
</dbReference>
<evidence type="ECO:0000313" key="16">
    <source>
        <dbReference type="Proteomes" id="UP000776983"/>
    </source>
</evidence>
<dbReference type="InterPro" id="IPR003855">
    <property type="entry name" value="K+_transporter"/>
</dbReference>
<evidence type="ECO:0000256" key="6">
    <source>
        <dbReference type="ARBA" id="ARBA00022692"/>
    </source>
</evidence>
<protein>
    <recommendedName>
        <fullName evidence="12">Probable potassium transport system protein Kup</fullName>
    </recommendedName>
</protein>
<proteinExistence type="inferred from homology"/>
<feature type="transmembrane region" description="Helical" evidence="12">
    <location>
        <begin position="306"/>
        <end position="330"/>
    </location>
</feature>
<name>A0ABS8CD70_9BURK</name>
<keyword evidence="3 12" id="KW-0813">Transport</keyword>
<dbReference type="HAMAP" id="MF_01522">
    <property type="entry name" value="Kup"/>
    <property type="match status" value="1"/>
</dbReference>
<feature type="transmembrane region" description="Helical" evidence="12">
    <location>
        <begin position="54"/>
        <end position="76"/>
    </location>
</feature>
<evidence type="ECO:0000256" key="4">
    <source>
        <dbReference type="ARBA" id="ARBA00022475"/>
    </source>
</evidence>
<keyword evidence="6 12" id="KW-0812">Transmembrane</keyword>
<keyword evidence="16" id="KW-1185">Reference proteome</keyword>
<feature type="transmembrane region" description="Helical" evidence="12">
    <location>
        <begin position="231"/>
        <end position="253"/>
    </location>
</feature>
<dbReference type="PANTHER" id="PTHR30540:SF79">
    <property type="entry name" value="LOW AFFINITY POTASSIUM TRANSPORT SYSTEM PROTEIN KUP"/>
    <property type="match status" value="1"/>
</dbReference>
<evidence type="ECO:0000256" key="3">
    <source>
        <dbReference type="ARBA" id="ARBA00022448"/>
    </source>
</evidence>
<evidence type="ECO:0000256" key="8">
    <source>
        <dbReference type="ARBA" id="ARBA00022958"/>
    </source>
</evidence>
<evidence type="ECO:0000256" key="12">
    <source>
        <dbReference type="HAMAP-Rule" id="MF_01522"/>
    </source>
</evidence>
<comment type="similarity">
    <text evidence="2 12">Belongs to the HAK/KUP transporter (TC 2.A.72) family.</text>
</comment>
<feature type="transmembrane region" description="Helical" evidence="12">
    <location>
        <begin position="121"/>
        <end position="146"/>
    </location>
</feature>
<feature type="transmembrane region" description="Helical" evidence="12">
    <location>
        <begin position="417"/>
        <end position="436"/>
    </location>
</feature>
<keyword evidence="11 12" id="KW-0472">Membrane</keyword>
<sequence>MSLHQQAEQAGHGGSARPAWVVGALGIVFGDIGTSPLYTVRAALGRFETLTPDLVLGVLSLLFWMLIWVVSIKYVLLMLRADNRGEGGTLALMELASQARARADAGSGTSPARASRRRQCLIVLGLAGACLFYGDTVITPAISVLSAVEGLAILSPDLKHWVVPVAAGFILALFSIQRRGTGSIGRWFGPLMLIWFVLIGGLGAWRIIEHPQVLWALDPRFALSFIQHAPWQVYLLLGALVLALTGAETLYADMGHFGRRTISRAWFLVALPGLACCYLGQGALLLSSPQAIVNPFFFLAPQWGTLPLVVFATIASIIASQAVISGAFSVTRQAIQLGFWPRMIIQHTSAQAEGQVYLPRINQWLCVAVLALVIGFGSSEALTHAYGFAVTGTMLVTTLLATQVLPARVPPRWRKAVWLGLALFLAFDIVLFSANFSKFFDGGWLPTIIGASLLTLMMTWRNGQAQVHALLSENQPVLKDFMQGLEEYPPARVGGTAIYMSPYANAVPAALLHNLKHNKVLHEQTFFLTVYSAGQPYVASQNRYELERLSSSSWRVSAHWGFKQEPDVPQLLSQMAHEHPELLLEPMSTSFFLSRHTLIALRKLPWYARWRRALYAFMARNASGSSRFYKIAPNRVVEMGMQLEL</sequence>
<dbReference type="Pfam" id="PF22776">
    <property type="entry name" value="K_trans_C"/>
    <property type="match status" value="1"/>
</dbReference>
<accession>A0ABS8CD70</accession>
<evidence type="ECO:0000256" key="7">
    <source>
        <dbReference type="ARBA" id="ARBA00022847"/>
    </source>
</evidence>
<gene>
    <name evidence="12" type="primary">kup</name>
    <name evidence="15" type="ORF">H0484_09455</name>
</gene>
<feature type="transmembrane region" description="Helical" evidence="12">
    <location>
        <begin position="265"/>
        <end position="286"/>
    </location>
</feature>
<comment type="subcellular location">
    <subcellularLocation>
        <location evidence="12">Cell membrane</location>
        <topology evidence="12">Multi-pass membrane protein</topology>
    </subcellularLocation>
    <subcellularLocation>
        <location evidence="1">Membrane</location>
        <topology evidence="1">Multi-pass membrane protein</topology>
    </subcellularLocation>
</comment>
<reference evidence="15 16" key="1">
    <citation type="submission" date="2020-07" db="EMBL/GenBank/DDBJ databases">
        <title>Pusillimonas sp. nov., isolated from poultry manure in Taiwan.</title>
        <authorList>
            <person name="Lin S.-Y."/>
            <person name="Tang Y.-S."/>
            <person name="Young C.-C."/>
        </authorList>
    </citation>
    <scope>NUCLEOTIDE SEQUENCE [LARGE SCALE GENOMIC DNA]</scope>
    <source>
        <strain evidence="15 16">CC-YST705</strain>
    </source>
</reference>
<dbReference type="PANTHER" id="PTHR30540">
    <property type="entry name" value="OSMOTIC STRESS POTASSIUM TRANSPORTER"/>
    <property type="match status" value="1"/>
</dbReference>
<keyword evidence="10 12" id="KW-0406">Ion transport</keyword>
<evidence type="ECO:0000256" key="1">
    <source>
        <dbReference type="ARBA" id="ARBA00004141"/>
    </source>
</evidence>
<dbReference type="InterPro" id="IPR053951">
    <property type="entry name" value="K_trans_N"/>
</dbReference>